<evidence type="ECO:0000256" key="3">
    <source>
        <dbReference type="ARBA" id="ARBA00023125"/>
    </source>
</evidence>
<evidence type="ECO:0000259" key="5">
    <source>
        <dbReference type="PROSITE" id="PS50937"/>
    </source>
</evidence>
<feature type="domain" description="HTH merR-type" evidence="5">
    <location>
        <begin position="1"/>
        <end position="73"/>
    </location>
</feature>
<name>A0A6J7IVP0_9ZZZZ</name>
<dbReference type="InterPro" id="IPR033415">
    <property type="entry name" value="CHASE6_C"/>
</dbReference>
<sequence length="280" mass="30764">MTDLAIKDVAERTGIAAGTIRMWEQRYGFPCPERLPSGYRRYTEGDVDTLRRIAAYRHRGLSVPAAIERARETGSVTDRPSIYASVCAARPDLRPQILRKSTLVALSRAIEHEALARAAAPVLVGAFQQERFYRQVEARYRRLSQTCDSAVVFADFPQAARPAGGPVEIPVAPEDALGNEWAVVVDAPGYAACLLAWEQPGVTEPGSQDDPNRRFEAIWTVDPLVTRRAAEVGARLASRSDPEIGERLEQQLADRPLAFEEPAPALTALTNRVVAYLEAA</sequence>
<evidence type="ECO:0000313" key="6">
    <source>
        <dbReference type="EMBL" id="CAB4934945.1"/>
    </source>
</evidence>
<dbReference type="EMBL" id="CAFBMX010000006">
    <property type="protein sequence ID" value="CAB4934945.1"/>
    <property type="molecule type" value="Genomic_DNA"/>
</dbReference>
<dbReference type="InterPro" id="IPR000551">
    <property type="entry name" value="MerR-type_HTH_dom"/>
</dbReference>
<keyword evidence="4" id="KW-0804">Transcription</keyword>
<dbReference type="SUPFAM" id="SSF46955">
    <property type="entry name" value="Putative DNA-binding domain"/>
    <property type="match status" value="1"/>
</dbReference>
<evidence type="ECO:0000256" key="2">
    <source>
        <dbReference type="ARBA" id="ARBA00023015"/>
    </source>
</evidence>
<dbReference type="InterPro" id="IPR019278">
    <property type="entry name" value="DICT_dom"/>
</dbReference>
<protein>
    <submittedName>
        <fullName evidence="6">Unannotated protein</fullName>
    </submittedName>
</protein>
<dbReference type="GO" id="GO:0003700">
    <property type="term" value="F:DNA-binding transcription factor activity"/>
    <property type="evidence" value="ECO:0007669"/>
    <property type="project" value="InterPro"/>
</dbReference>
<keyword evidence="1" id="KW-0678">Repressor</keyword>
<accession>A0A6J7IVP0</accession>
<dbReference type="InterPro" id="IPR047057">
    <property type="entry name" value="MerR_fam"/>
</dbReference>
<dbReference type="PANTHER" id="PTHR30204">
    <property type="entry name" value="REDOX-CYCLING DRUG-SENSING TRANSCRIPTIONAL ACTIVATOR SOXR"/>
    <property type="match status" value="1"/>
</dbReference>
<reference evidence="6" key="1">
    <citation type="submission" date="2020-05" db="EMBL/GenBank/DDBJ databases">
        <authorList>
            <person name="Chiriac C."/>
            <person name="Salcher M."/>
            <person name="Ghai R."/>
            <person name="Kavagutti S V."/>
        </authorList>
    </citation>
    <scope>NUCLEOTIDE SEQUENCE</scope>
</reference>
<dbReference type="AlphaFoldDB" id="A0A6J7IVP0"/>
<dbReference type="PROSITE" id="PS50937">
    <property type="entry name" value="HTH_MERR_2"/>
    <property type="match status" value="1"/>
</dbReference>
<dbReference type="GO" id="GO:0003677">
    <property type="term" value="F:DNA binding"/>
    <property type="evidence" value="ECO:0007669"/>
    <property type="project" value="UniProtKB-KW"/>
</dbReference>
<proteinExistence type="predicted"/>
<dbReference type="SMART" id="SM00422">
    <property type="entry name" value="HTH_MERR"/>
    <property type="match status" value="1"/>
</dbReference>
<dbReference type="Gene3D" id="1.10.1660.10">
    <property type="match status" value="1"/>
</dbReference>
<keyword evidence="3" id="KW-0238">DNA-binding</keyword>
<keyword evidence="2" id="KW-0805">Transcription regulation</keyword>
<evidence type="ECO:0000256" key="1">
    <source>
        <dbReference type="ARBA" id="ARBA00022491"/>
    </source>
</evidence>
<dbReference type="Pfam" id="PF13411">
    <property type="entry name" value="MerR_1"/>
    <property type="match status" value="1"/>
</dbReference>
<dbReference type="InterPro" id="IPR009061">
    <property type="entry name" value="DNA-bd_dom_put_sf"/>
</dbReference>
<evidence type="ECO:0000256" key="4">
    <source>
        <dbReference type="ARBA" id="ARBA00023163"/>
    </source>
</evidence>
<dbReference type="PANTHER" id="PTHR30204:SF69">
    <property type="entry name" value="MERR-FAMILY TRANSCRIPTIONAL REGULATOR"/>
    <property type="match status" value="1"/>
</dbReference>
<dbReference type="Pfam" id="PF17150">
    <property type="entry name" value="CHASE6_C"/>
    <property type="match status" value="1"/>
</dbReference>
<gene>
    <name evidence="6" type="ORF">UFOPK3674_01414</name>
</gene>
<organism evidence="6">
    <name type="scientific">freshwater metagenome</name>
    <dbReference type="NCBI Taxonomy" id="449393"/>
    <lineage>
        <taxon>unclassified sequences</taxon>
        <taxon>metagenomes</taxon>
        <taxon>ecological metagenomes</taxon>
    </lineage>
</organism>
<dbReference type="Pfam" id="PF10069">
    <property type="entry name" value="DICT"/>
    <property type="match status" value="1"/>
</dbReference>